<accession>A0A6A6VXX6</accession>
<keyword evidence="2" id="KW-1185">Reference proteome</keyword>
<evidence type="ECO:0000313" key="2">
    <source>
        <dbReference type="Proteomes" id="UP000799437"/>
    </source>
</evidence>
<dbReference type="AlphaFoldDB" id="A0A6A6VXX6"/>
<proteinExistence type="predicted"/>
<dbReference type="Gene3D" id="2.60.120.10">
    <property type="entry name" value="Jelly Rolls"/>
    <property type="match status" value="1"/>
</dbReference>
<dbReference type="OrthoDB" id="5270965at2759"/>
<dbReference type="Proteomes" id="UP000799437">
    <property type="component" value="Unassembled WGS sequence"/>
</dbReference>
<gene>
    <name evidence="1" type="ORF">EJ05DRAFT_149490</name>
</gene>
<reference evidence="1" key="1">
    <citation type="journal article" date="2020" name="Stud. Mycol.">
        <title>101 Dothideomycetes genomes: a test case for predicting lifestyles and emergence of pathogens.</title>
        <authorList>
            <person name="Haridas S."/>
            <person name="Albert R."/>
            <person name="Binder M."/>
            <person name="Bloem J."/>
            <person name="Labutti K."/>
            <person name="Salamov A."/>
            <person name="Andreopoulos B."/>
            <person name="Baker S."/>
            <person name="Barry K."/>
            <person name="Bills G."/>
            <person name="Bluhm B."/>
            <person name="Cannon C."/>
            <person name="Castanera R."/>
            <person name="Culley D."/>
            <person name="Daum C."/>
            <person name="Ezra D."/>
            <person name="Gonzalez J."/>
            <person name="Henrissat B."/>
            <person name="Kuo A."/>
            <person name="Liang C."/>
            <person name="Lipzen A."/>
            <person name="Lutzoni F."/>
            <person name="Magnuson J."/>
            <person name="Mondo S."/>
            <person name="Nolan M."/>
            <person name="Ohm R."/>
            <person name="Pangilinan J."/>
            <person name="Park H.-J."/>
            <person name="Ramirez L."/>
            <person name="Alfaro M."/>
            <person name="Sun H."/>
            <person name="Tritt A."/>
            <person name="Yoshinaga Y."/>
            <person name="Zwiers L.-H."/>
            <person name="Turgeon B."/>
            <person name="Goodwin S."/>
            <person name="Spatafora J."/>
            <person name="Crous P."/>
            <person name="Grigoriev I."/>
        </authorList>
    </citation>
    <scope>NUCLEOTIDE SEQUENCE</scope>
    <source>
        <strain evidence="1">CBS 121739</strain>
    </source>
</reference>
<dbReference type="SUPFAM" id="SSF51182">
    <property type="entry name" value="RmlC-like cupins"/>
    <property type="match status" value="1"/>
</dbReference>
<dbReference type="GeneID" id="54480359"/>
<sequence length="94" mass="10527">MTFDTRKEAEDAVKSWGFSHVFTWTDGPNAHYPSHTHPGATTHLILRGSLTMTYPDDPNPKKETLGAGARWDVDARKLHEVWIGDEGCTYVIGE</sequence>
<evidence type="ECO:0008006" key="3">
    <source>
        <dbReference type="Google" id="ProtNLM"/>
    </source>
</evidence>
<dbReference type="PANTHER" id="PTHR40434:SF1">
    <property type="entry name" value="CUPIN TYPE-1 DOMAIN-CONTAINING PROTEIN"/>
    <property type="match status" value="1"/>
</dbReference>
<evidence type="ECO:0000313" key="1">
    <source>
        <dbReference type="EMBL" id="KAF2754127.1"/>
    </source>
</evidence>
<protein>
    <recommendedName>
        <fullName evidence="3">Cupin 2 conserved barrel domain-containing protein</fullName>
    </recommendedName>
</protein>
<dbReference type="EMBL" id="ML996581">
    <property type="protein sequence ID" value="KAF2754127.1"/>
    <property type="molecule type" value="Genomic_DNA"/>
</dbReference>
<dbReference type="InterPro" id="IPR011051">
    <property type="entry name" value="RmlC_Cupin_sf"/>
</dbReference>
<dbReference type="PANTHER" id="PTHR40434">
    <property type="entry name" value="CUPIN_2 DOMAIN-CONTAINING PROTEIN"/>
    <property type="match status" value="1"/>
</dbReference>
<dbReference type="RefSeq" id="XP_033596578.1">
    <property type="nucleotide sequence ID" value="XM_033739305.1"/>
</dbReference>
<organism evidence="1 2">
    <name type="scientific">Pseudovirgaria hyperparasitica</name>
    <dbReference type="NCBI Taxonomy" id="470096"/>
    <lineage>
        <taxon>Eukaryota</taxon>
        <taxon>Fungi</taxon>
        <taxon>Dikarya</taxon>
        <taxon>Ascomycota</taxon>
        <taxon>Pezizomycotina</taxon>
        <taxon>Dothideomycetes</taxon>
        <taxon>Dothideomycetes incertae sedis</taxon>
        <taxon>Acrospermales</taxon>
        <taxon>Acrospermaceae</taxon>
        <taxon>Pseudovirgaria</taxon>
    </lineage>
</organism>
<dbReference type="InterPro" id="IPR014710">
    <property type="entry name" value="RmlC-like_jellyroll"/>
</dbReference>
<name>A0A6A6VXX6_9PEZI</name>